<protein>
    <submittedName>
        <fullName evidence="2">Uncharacterized protein</fullName>
    </submittedName>
</protein>
<dbReference type="EMBL" id="BAABCN010000002">
    <property type="protein sequence ID" value="GAA3871627.1"/>
    <property type="molecule type" value="Genomic_DNA"/>
</dbReference>
<evidence type="ECO:0000313" key="2">
    <source>
        <dbReference type="EMBL" id="GAA3871627.1"/>
    </source>
</evidence>
<proteinExistence type="predicted"/>
<dbReference type="Proteomes" id="UP001501803">
    <property type="component" value="Unassembled WGS sequence"/>
</dbReference>
<dbReference type="Pfam" id="PF03682">
    <property type="entry name" value="UPF0158"/>
    <property type="match status" value="1"/>
</dbReference>
<dbReference type="RefSeq" id="WP_345063712.1">
    <property type="nucleotide sequence ID" value="NZ_BAABCN010000002.1"/>
</dbReference>
<gene>
    <name evidence="2" type="ORF">GCM10022381_13390</name>
</gene>
<evidence type="ECO:0000313" key="3">
    <source>
        <dbReference type="Proteomes" id="UP001501803"/>
    </source>
</evidence>
<name>A0ABP7KBE9_9MICO</name>
<dbReference type="InterPro" id="IPR005361">
    <property type="entry name" value="UPF0158"/>
</dbReference>
<reference evidence="3" key="1">
    <citation type="journal article" date="2019" name="Int. J. Syst. Evol. Microbiol.">
        <title>The Global Catalogue of Microorganisms (GCM) 10K type strain sequencing project: providing services to taxonomists for standard genome sequencing and annotation.</title>
        <authorList>
            <consortium name="The Broad Institute Genomics Platform"/>
            <consortium name="The Broad Institute Genome Sequencing Center for Infectious Disease"/>
            <person name="Wu L."/>
            <person name="Ma J."/>
        </authorList>
    </citation>
    <scope>NUCLEOTIDE SEQUENCE [LARGE SCALE GENOMIC DNA]</scope>
    <source>
        <strain evidence="3">JCM 17021</strain>
    </source>
</reference>
<evidence type="ECO:0000256" key="1">
    <source>
        <dbReference type="SAM" id="MobiDB-lite"/>
    </source>
</evidence>
<accession>A0ABP7KBE9</accession>
<comment type="caution">
    <text evidence="2">The sequence shown here is derived from an EMBL/GenBank/DDBJ whole genome shotgun (WGS) entry which is preliminary data.</text>
</comment>
<organism evidence="2 3">
    <name type="scientific">Leifsonia kafniensis</name>
    <dbReference type="NCBI Taxonomy" id="475957"/>
    <lineage>
        <taxon>Bacteria</taxon>
        <taxon>Bacillati</taxon>
        <taxon>Actinomycetota</taxon>
        <taxon>Actinomycetes</taxon>
        <taxon>Micrococcales</taxon>
        <taxon>Microbacteriaceae</taxon>
        <taxon>Leifsonia</taxon>
    </lineage>
</organism>
<sequence>MAEKIAPLPLSRINLDALADVRSNSDGGFYDPTDGQSYLGDGGEAMGPDGDNVDPDEMGWHQTGPVESRDSYRDMETFAQAVTDPRTSDRLLVALDGKGAFRRFLNVMYDAPEELGRLQSRYYGVKTKQHALEWLIDEEFVVEEEGRAALIAMTALATHILELVASWKPTDD</sequence>
<feature type="region of interest" description="Disordered" evidence="1">
    <location>
        <begin position="24"/>
        <end position="49"/>
    </location>
</feature>
<keyword evidence="3" id="KW-1185">Reference proteome</keyword>